<evidence type="ECO:0000256" key="12">
    <source>
        <dbReference type="ARBA" id="ARBA00023004"/>
    </source>
</evidence>
<evidence type="ECO:0000256" key="5">
    <source>
        <dbReference type="ARBA" id="ARBA00022617"/>
    </source>
</evidence>
<dbReference type="InterPro" id="IPR014222">
    <property type="entry name" value="Cyt_c_oxidase_su2"/>
</dbReference>
<comment type="function">
    <text evidence="15">Subunits I and II form the functional core of the enzyme complex. Electrons originating in cytochrome c are transferred via heme a and Cu(A) to the binuclear center formed by heme a3 and Cu(B).</text>
</comment>
<proteinExistence type="inferred from homology"/>
<evidence type="ECO:0000256" key="11">
    <source>
        <dbReference type="ARBA" id="ARBA00022989"/>
    </source>
</evidence>
<dbReference type="InterPro" id="IPR009056">
    <property type="entry name" value="Cyt_c-like_dom"/>
</dbReference>
<dbReference type="InterPro" id="IPR001505">
    <property type="entry name" value="Copper_CuA"/>
</dbReference>
<keyword evidence="6" id="KW-0679">Respiratory chain</keyword>
<keyword evidence="11 19" id="KW-1133">Transmembrane helix</keyword>
<dbReference type="Gene3D" id="1.10.287.90">
    <property type="match status" value="1"/>
</dbReference>
<evidence type="ECO:0000256" key="17">
    <source>
        <dbReference type="ARBA" id="ARBA00047816"/>
    </source>
</evidence>
<keyword evidence="5 18" id="KW-0349">Heme</keyword>
<keyword evidence="7 19" id="KW-0812">Transmembrane</keyword>
<name>A0ABT1LH89_9HYPH</name>
<dbReference type="PANTHER" id="PTHR22888">
    <property type="entry name" value="CYTOCHROME C OXIDASE, SUBUNIT II"/>
    <property type="match status" value="1"/>
</dbReference>
<dbReference type="InterPro" id="IPR008972">
    <property type="entry name" value="Cupredoxin"/>
</dbReference>
<dbReference type="PROSITE" id="PS51007">
    <property type="entry name" value="CYTC"/>
    <property type="match status" value="1"/>
</dbReference>
<dbReference type="PANTHER" id="PTHR22888:SF9">
    <property type="entry name" value="CYTOCHROME C OXIDASE SUBUNIT 2"/>
    <property type="match status" value="1"/>
</dbReference>
<evidence type="ECO:0000259" key="20">
    <source>
        <dbReference type="PROSITE" id="PS50857"/>
    </source>
</evidence>
<keyword evidence="8 18" id="KW-0479">Metal-binding</keyword>
<evidence type="ECO:0000313" key="22">
    <source>
        <dbReference type="EMBL" id="MCP8940877.1"/>
    </source>
</evidence>
<feature type="domain" description="Cytochrome oxidase subunit II copper A binding" evidence="20">
    <location>
        <begin position="116"/>
        <end position="232"/>
    </location>
</feature>
<dbReference type="InterPro" id="IPR002429">
    <property type="entry name" value="CcO_II-like_C"/>
</dbReference>
<evidence type="ECO:0000256" key="10">
    <source>
        <dbReference type="ARBA" id="ARBA00022982"/>
    </source>
</evidence>
<evidence type="ECO:0000313" key="23">
    <source>
        <dbReference type="Proteomes" id="UP001205890"/>
    </source>
</evidence>
<protein>
    <recommendedName>
        <fullName evidence="3">cytochrome-c oxidase</fullName>
        <ecNumber evidence="3">7.1.1.9</ecNumber>
    </recommendedName>
    <alternativeName>
        <fullName evidence="16">Cytochrome aa3 subunit 2</fullName>
    </alternativeName>
</protein>
<dbReference type="PROSITE" id="PS00078">
    <property type="entry name" value="COX2"/>
    <property type="match status" value="1"/>
</dbReference>
<keyword evidence="4" id="KW-0813">Transport</keyword>
<keyword evidence="9" id="KW-1278">Translocase</keyword>
<keyword evidence="23" id="KW-1185">Reference proteome</keyword>
<dbReference type="InterPro" id="IPR045187">
    <property type="entry name" value="CcO_II"/>
</dbReference>
<evidence type="ECO:0000256" key="15">
    <source>
        <dbReference type="ARBA" id="ARBA00024688"/>
    </source>
</evidence>
<evidence type="ECO:0000256" key="16">
    <source>
        <dbReference type="ARBA" id="ARBA00031399"/>
    </source>
</evidence>
<dbReference type="SUPFAM" id="SSF49503">
    <property type="entry name" value="Cupredoxins"/>
    <property type="match status" value="1"/>
</dbReference>
<comment type="caution">
    <text evidence="22">The sequence shown here is derived from an EMBL/GenBank/DDBJ whole genome shotgun (WGS) entry which is preliminary data.</text>
</comment>
<evidence type="ECO:0000259" key="21">
    <source>
        <dbReference type="PROSITE" id="PS51007"/>
    </source>
</evidence>
<feature type="transmembrane region" description="Helical" evidence="19">
    <location>
        <begin position="83"/>
        <end position="106"/>
    </location>
</feature>
<keyword evidence="13" id="KW-0186">Copper</keyword>
<comment type="subcellular location">
    <subcellularLocation>
        <location evidence="1">Membrane</location>
        <topology evidence="1">Multi-pass membrane protein</topology>
    </subcellularLocation>
</comment>
<keyword evidence="14 19" id="KW-0472">Membrane</keyword>
<feature type="transmembrane region" description="Helical" evidence="19">
    <location>
        <begin position="39"/>
        <end position="62"/>
    </location>
</feature>
<gene>
    <name evidence="22" type="primary">coxB</name>
    <name evidence="22" type="ORF">NK718_20310</name>
</gene>
<evidence type="ECO:0000256" key="2">
    <source>
        <dbReference type="ARBA" id="ARBA00007866"/>
    </source>
</evidence>
<feature type="domain" description="Cytochrome c" evidence="21">
    <location>
        <begin position="243"/>
        <end position="334"/>
    </location>
</feature>
<evidence type="ECO:0000256" key="4">
    <source>
        <dbReference type="ARBA" id="ARBA00022448"/>
    </source>
</evidence>
<comment type="catalytic activity">
    <reaction evidence="17">
        <text>4 Fe(II)-[cytochrome c] + O2 + 8 H(+)(in) = 4 Fe(III)-[cytochrome c] + 2 H2O + 4 H(+)(out)</text>
        <dbReference type="Rhea" id="RHEA:11436"/>
        <dbReference type="Rhea" id="RHEA-COMP:10350"/>
        <dbReference type="Rhea" id="RHEA-COMP:14399"/>
        <dbReference type="ChEBI" id="CHEBI:15377"/>
        <dbReference type="ChEBI" id="CHEBI:15378"/>
        <dbReference type="ChEBI" id="CHEBI:15379"/>
        <dbReference type="ChEBI" id="CHEBI:29033"/>
        <dbReference type="ChEBI" id="CHEBI:29034"/>
        <dbReference type="EC" id="7.1.1.9"/>
    </reaction>
</comment>
<evidence type="ECO:0000256" key="3">
    <source>
        <dbReference type="ARBA" id="ARBA00012949"/>
    </source>
</evidence>
<keyword evidence="12 18" id="KW-0408">Iron</keyword>
<evidence type="ECO:0000256" key="7">
    <source>
        <dbReference type="ARBA" id="ARBA00022692"/>
    </source>
</evidence>
<evidence type="ECO:0000256" key="6">
    <source>
        <dbReference type="ARBA" id="ARBA00022660"/>
    </source>
</evidence>
<dbReference type="PROSITE" id="PS51257">
    <property type="entry name" value="PROKAR_LIPOPROTEIN"/>
    <property type="match status" value="1"/>
</dbReference>
<dbReference type="InterPro" id="IPR036257">
    <property type="entry name" value="Cyt_c_oxidase_su2_TM_sf"/>
</dbReference>
<dbReference type="SUPFAM" id="SSF46626">
    <property type="entry name" value="Cytochrome c"/>
    <property type="match status" value="1"/>
</dbReference>
<dbReference type="CDD" id="cd04213">
    <property type="entry name" value="CuRO_CcO_Caa3_II"/>
    <property type="match status" value="1"/>
</dbReference>
<dbReference type="Gene3D" id="2.60.40.420">
    <property type="entry name" value="Cupredoxins - blue copper proteins"/>
    <property type="match status" value="1"/>
</dbReference>
<dbReference type="Pfam" id="PF00116">
    <property type="entry name" value="COX2"/>
    <property type="match status" value="1"/>
</dbReference>
<dbReference type="EMBL" id="JANCLU010000029">
    <property type="protein sequence ID" value="MCP8940877.1"/>
    <property type="molecule type" value="Genomic_DNA"/>
</dbReference>
<evidence type="ECO:0000256" key="13">
    <source>
        <dbReference type="ARBA" id="ARBA00023008"/>
    </source>
</evidence>
<evidence type="ECO:0000256" key="14">
    <source>
        <dbReference type="ARBA" id="ARBA00023136"/>
    </source>
</evidence>
<evidence type="ECO:0000256" key="8">
    <source>
        <dbReference type="ARBA" id="ARBA00022723"/>
    </source>
</evidence>
<evidence type="ECO:0000256" key="18">
    <source>
        <dbReference type="PROSITE-ProRule" id="PRU00433"/>
    </source>
</evidence>
<keyword evidence="10" id="KW-0249">Electron transport</keyword>
<dbReference type="RefSeq" id="WP_254746129.1">
    <property type="nucleotide sequence ID" value="NZ_JANCLU010000029.1"/>
</dbReference>
<dbReference type="InterPro" id="IPR034236">
    <property type="entry name" value="CuRO_CcO_Caa3_II"/>
</dbReference>
<evidence type="ECO:0000256" key="19">
    <source>
        <dbReference type="SAM" id="Phobius"/>
    </source>
</evidence>
<dbReference type="Pfam" id="PF00034">
    <property type="entry name" value="Cytochrom_C"/>
    <property type="match status" value="1"/>
</dbReference>
<dbReference type="Proteomes" id="UP001205890">
    <property type="component" value="Unassembled WGS sequence"/>
</dbReference>
<evidence type="ECO:0000256" key="1">
    <source>
        <dbReference type="ARBA" id="ARBA00004141"/>
    </source>
</evidence>
<organism evidence="22 23">
    <name type="scientific">Alsobacter ponti</name>
    <dbReference type="NCBI Taxonomy" id="2962936"/>
    <lineage>
        <taxon>Bacteria</taxon>
        <taxon>Pseudomonadati</taxon>
        <taxon>Pseudomonadota</taxon>
        <taxon>Alphaproteobacteria</taxon>
        <taxon>Hyphomicrobiales</taxon>
        <taxon>Alsobacteraceae</taxon>
        <taxon>Alsobacter</taxon>
    </lineage>
</organism>
<comment type="similarity">
    <text evidence="2">Belongs to the cytochrome c oxidase subunit 2 family.</text>
</comment>
<sequence>MRPRAGVACVLPLALAGCQGWQSALDPQGPQARSLADIIWVFTGVAVAVWVLVAVALAAALLRRRAEPPDPLSRAPDRERAMGYAVGGCVALTLVVILALTGYSYATQKELFSTHEGRITILLTGHQFWWDVRYEDPAPSRVFSTANEIHIPVGEPVRIKLEASDVIHSFWVPSLLGKQDLIPGRQNLVRLQADRPGVYRGQCAEFCGWQHAHMSLLVVAHPREEFEAWRDAQLASAAPPSTDEQKEGQRVFLSNPCMTCHTVRGTSAGAVAGPDLTHLASRRMLGAGMLPLTRGNLAAWVVDAPGVKPGVHMPSIKLEPHELHPLLAYLEGLK</sequence>
<dbReference type="NCBIfam" id="TIGR02866">
    <property type="entry name" value="CoxB"/>
    <property type="match status" value="1"/>
</dbReference>
<accession>A0ABT1LH89</accession>
<evidence type="ECO:0000256" key="9">
    <source>
        <dbReference type="ARBA" id="ARBA00022967"/>
    </source>
</evidence>
<dbReference type="EC" id="7.1.1.9" evidence="3"/>
<dbReference type="InterPro" id="IPR036909">
    <property type="entry name" value="Cyt_c-like_dom_sf"/>
</dbReference>
<dbReference type="PROSITE" id="PS50857">
    <property type="entry name" value="COX2_CUA"/>
    <property type="match status" value="1"/>
</dbReference>
<reference evidence="22 23" key="1">
    <citation type="submission" date="2022-07" db="EMBL/GenBank/DDBJ databases">
        <authorList>
            <person name="Li W.-J."/>
            <person name="Deng Q.-Q."/>
        </authorList>
    </citation>
    <scope>NUCLEOTIDE SEQUENCE [LARGE SCALE GENOMIC DNA]</scope>
    <source>
        <strain evidence="22 23">SYSU M60028</strain>
    </source>
</reference>